<dbReference type="PROSITE" id="PS00211">
    <property type="entry name" value="ABC_TRANSPORTER_1"/>
    <property type="match status" value="1"/>
</dbReference>
<dbReference type="Gene3D" id="3.40.50.300">
    <property type="entry name" value="P-loop containing nucleotide triphosphate hydrolases"/>
    <property type="match status" value="1"/>
</dbReference>
<keyword evidence="2" id="KW-0813">Transport</keyword>
<reference evidence="6 7" key="1">
    <citation type="journal article" date="2018" name="Nat. Biotechnol.">
        <title>A standardized bacterial taxonomy based on genome phylogeny substantially revises the tree of life.</title>
        <authorList>
            <person name="Parks D.H."/>
            <person name="Chuvochina M."/>
            <person name="Waite D.W."/>
            <person name="Rinke C."/>
            <person name="Skarshewski A."/>
            <person name="Chaumeil P.A."/>
            <person name="Hugenholtz P."/>
        </authorList>
    </citation>
    <scope>NUCLEOTIDE SEQUENCE [LARGE SCALE GENOMIC DNA]</scope>
    <source>
        <strain evidence="6">UBA8672</strain>
    </source>
</reference>
<keyword evidence="4 6" id="KW-0067">ATP-binding</keyword>
<comment type="caution">
    <text evidence="6">The sequence shown here is derived from an EMBL/GenBank/DDBJ whole genome shotgun (WGS) entry which is preliminary data.</text>
</comment>
<dbReference type="FunFam" id="3.40.50.300:FF:000016">
    <property type="entry name" value="Oligopeptide ABC transporter ATP-binding component"/>
    <property type="match status" value="1"/>
</dbReference>
<dbReference type="Proteomes" id="UP000262325">
    <property type="component" value="Unassembled WGS sequence"/>
</dbReference>
<dbReference type="InterPro" id="IPR013563">
    <property type="entry name" value="Oligopep_ABC_C"/>
</dbReference>
<evidence type="ECO:0000259" key="5">
    <source>
        <dbReference type="PROSITE" id="PS50893"/>
    </source>
</evidence>
<organism evidence="6 7">
    <name type="scientific">Flexistipes sinusarabici</name>
    <dbReference type="NCBI Taxonomy" id="2352"/>
    <lineage>
        <taxon>Bacteria</taxon>
        <taxon>Pseudomonadati</taxon>
        <taxon>Deferribacterota</taxon>
        <taxon>Deferribacteres</taxon>
        <taxon>Deferribacterales</taxon>
        <taxon>Flexistipitaceae</taxon>
        <taxon>Flexistipes</taxon>
    </lineage>
</organism>
<comment type="similarity">
    <text evidence="1">Belongs to the ABC transporter superfamily.</text>
</comment>
<dbReference type="AlphaFoldDB" id="A0A3D5QD68"/>
<dbReference type="InterPro" id="IPR050319">
    <property type="entry name" value="ABC_transp_ATP-bind"/>
</dbReference>
<keyword evidence="3" id="KW-0547">Nucleotide-binding</keyword>
<dbReference type="GO" id="GO:0016887">
    <property type="term" value="F:ATP hydrolysis activity"/>
    <property type="evidence" value="ECO:0007669"/>
    <property type="project" value="InterPro"/>
</dbReference>
<evidence type="ECO:0000313" key="6">
    <source>
        <dbReference type="EMBL" id="HCW93767.1"/>
    </source>
</evidence>
<dbReference type="EMBL" id="DPPF01000183">
    <property type="protein sequence ID" value="HCW93767.1"/>
    <property type="molecule type" value="Genomic_DNA"/>
</dbReference>
<dbReference type="PANTHER" id="PTHR43776">
    <property type="entry name" value="TRANSPORT ATP-BINDING PROTEIN"/>
    <property type="match status" value="1"/>
</dbReference>
<sequence>MEKNLIELKNLTKTFKAYDSSFKTSKTHITATDDINLQIKKADSLGIVGESGSGKTTLANLITGILTPDSGKILYKNKDLLSSGEKVFREYRKNVQMIFQDPYSSLNPKLKIYSTLKDGIKRHITKDKKEIYSRCAELMEMVGLTEKHLNRYPHQFSGGQMQRISIARALSIEPELVVADEPVSSLDVSIQAQILNLLQKLRKESGKTLLLIAHDLAIVNFLCDEILVMYKGKALEYGKTSEVIKNPLHPYTKNLLEATTKKDIKKVVTETTGLCPYANRCKFFMDICRNELYKYQATETHYVLCNLYK</sequence>
<gene>
    <name evidence="6" type="ORF">DHM44_08805</name>
</gene>
<evidence type="ECO:0000256" key="4">
    <source>
        <dbReference type="ARBA" id="ARBA00022840"/>
    </source>
</evidence>
<feature type="domain" description="ABC transporter" evidence="5">
    <location>
        <begin position="6"/>
        <end position="256"/>
    </location>
</feature>
<evidence type="ECO:0000313" key="7">
    <source>
        <dbReference type="Proteomes" id="UP000262325"/>
    </source>
</evidence>
<dbReference type="InterPro" id="IPR017871">
    <property type="entry name" value="ABC_transporter-like_CS"/>
</dbReference>
<evidence type="ECO:0000256" key="1">
    <source>
        <dbReference type="ARBA" id="ARBA00005417"/>
    </source>
</evidence>
<evidence type="ECO:0000256" key="3">
    <source>
        <dbReference type="ARBA" id="ARBA00022741"/>
    </source>
</evidence>
<dbReference type="CDD" id="cd03257">
    <property type="entry name" value="ABC_NikE_OppD_transporters"/>
    <property type="match status" value="1"/>
</dbReference>
<proteinExistence type="inferred from homology"/>
<evidence type="ECO:0000256" key="2">
    <source>
        <dbReference type="ARBA" id="ARBA00022448"/>
    </source>
</evidence>
<dbReference type="GO" id="GO:0055085">
    <property type="term" value="P:transmembrane transport"/>
    <property type="evidence" value="ECO:0007669"/>
    <property type="project" value="UniProtKB-ARBA"/>
</dbReference>
<dbReference type="PANTHER" id="PTHR43776:SF7">
    <property type="entry name" value="D,D-DIPEPTIDE TRANSPORT ATP-BINDING PROTEIN DDPF-RELATED"/>
    <property type="match status" value="1"/>
</dbReference>
<name>A0A3D5QD68_FLESI</name>
<dbReference type="SUPFAM" id="SSF52540">
    <property type="entry name" value="P-loop containing nucleoside triphosphate hydrolases"/>
    <property type="match status" value="1"/>
</dbReference>
<protein>
    <submittedName>
        <fullName evidence="6">ABC transporter ATP-binding protein</fullName>
    </submittedName>
</protein>
<dbReference type="GO" id="GO:0005524">
    <property type="term" value="F:ATP binding"/>
    <property type="evidence" value="ECO:0007669"/>
    <property type="project" value="UniProtKB-KW"/>
</dbReference>
<dbReference type="Pfam" id="PF08352">
    <property type="entry name" value="oligo_HPY"/>
    <property type="match status" value="1"/>
</dbReference>
<dbReference type="InterPro" id="IPR003593">
    <property type="entry name" value="AAA+_ATPase"/>
</dbReference>
<dbReference type="InterPro" id="IPR027417">
    <property type="entry name" value="P-loop_NTPase"/>
</dbReference>
<dbReference type="GO" id="GO:0015833">
    <property type="term" value="P:peptide transport"/>
    <property type="evidence" value="ECO:0007669"/>
    <property type="project" value="InterPro"/>
</dbReference>
<accession>A0A3D5QD68</accession>
<dbReference type="InterPro" id="IPR003439">
    <property type="entry name" value="ABC_transporter-like_ATP-bd"/>
</dbReference>
<dbReference type="SMART" id="SM00382">
    <property type="entry name" value="AAA"/>
    <property type="match status" value="1"/>
</dbReference>
<dbReference type="Pfam" id="PF00005">
    <property type="entry name" value="ABC_tran"/>
    <property type="match status" value="1"/>
</dbReference>
<dbReference type="PROSITE" id="PS50893">
    <property type="entry name" value="ABC_TRANSPORTER_2"/>
    <property type="match status" value="1"/>
</dbReference>